<comment type="similarity">
    <text evidence="10">Belongs to the G-protein coupled receptor 1 family.</text>
</comment>
<feature type="domain" description="G-protein coupled receptors family 1 profile" evidence="12">
    <location>
        <begin position="39"/>
        <end position="285"/>
    </location>
</feature>
<dbReference type="Proteomes" id="UP000515202">
    <property type="component" value="Unplaced"/>
</dbReference>
<keyword evidence="3 11" id="KW-1003">Cell membrane</keyword>
<evidence type="ECO:0000256" key="2">
    <source>
        <dbReference type="ARBA" id="ARBA00004651"/>
    </source>
</evidence>
<evidence type="ECO:0000313" key="14">
    <source>
        <dbReference type="RefSeq" id="XP_011365230.1"/>
    </source>
</evidence>
<dbReference type="Gene3D" id="1.20.1070.10">
    <property type="entry name" value="Rhodopsin 7-helix transmembrane proteins"/>
    <property type="match status" value="1"/>
</dbReference>
<dbReference type="PRINTS" id="PR00245">
    <property type="entry name" value="OLFACTORYR"/>
</dbReference>
<proteinExistence type="inferred from homology"/>
<feature type="transmembrane region" description="Helical" evidence="11">
    <location>
        <begin position="267"/>
        <end position="287"/>
    </location>
</feature>
<keyword evidence="6 10" id="KW-0297">G-protein coupled receptor</keyword>
<dbReference type="PROSITE" id="PS50262">
    <property type="entry name" value="G_PROTEIN_RECEP_F1_2"/>
    <property type="match status" value="1"/>
</dbReference>
<evidence type="ECO:0000256" key="9">
    <source>
        <dbReference type="ARBA" id="ARBA00023224"/>
    </source>
</evidence>
<keyword evidence="5 11" id="KW-1133">Transmembrane helix</keyword>
<dbReference type="GeneID" id="105296686"/>
<reference evidence="14" key="1">
    <citation type="submission" date="2025-08" db="UniProtKB">
        <authorList>
            <consortium name="RefSeq"/>
        </authorList>
    </citation>
    <scope>IDENTIFICATION</scope>
    <source>
        <tissue evidence="14">Kidney</tissue>
    </source>
</reference>
<keyword evidence="4 10" id="KW-0812">Transmembrane</keyword>
<accession>A0A6P3QJD3</accession>
<dbReference type="OrthoDB" id="6117944at2759"/>
<evidence type="ECO:0000256" key="11">
    <source>
        <dbReference type="RuleBase" id="RU363047"/>
    </source>
</evidence>
<evidence type="ECO:0000256" key="10">
    <source>
        <dbReference type="RuleBase" id="RU000688"/>
    </source>
</evidence>
<dbReference type="InterPro" id="IPR017452">
    <property type="entry name" value="GPCR_Rhodpsn_7TM"/>
</dbReference>
<feature type="transmembrane region" description="Helical" evidence="11">
    <location>
        <begin position="56"/>
        <end position="77"/>
    </location>
</feature>
<feature type="transmembrane region" description="Helical" evidence="11">
    <location>
        <begin position="139"/>
        <end position="160"/>
    </location>
</feature>
<evidence type="ECO:0000259" key="12">
    <source>
        <dbReference type="PROSITE" id="PS50262"/>
    </source>
</evidence>
<evidence type="ECO:0000256" key="8">
    <source>
        <dbReference type="ARBA" id="ARBA00023170"/>
    </source>
</evidence>
<dbReference type="GO" id="GO:0004984">
    <property type="term" value="F:olfactory receptor activity"/>
    <property type="evidence" value="ECO:0007669"/>
    <property type="project" value="InterPro"/>
</dbReference>
<evidence type="ECO:0000256" key="7">
    <source>
        <dbReference type="ARBA" id="ARBA00023136"/>
    </source>
</evidence>
<feature type="transmembrane region" description="Helical" evidence="11">
    <location>
        <begin position="236"/>
        <end position="255"/>
    </location>
</feature>
<dbReference type="KEGG" id="pvp:105296686"/>
<dbReference type="Pfam" id="PF13853">
    <property type="entry name" value="7tm_4"/>
    <property type="match status" value="1"/>
</dbReference>
<dbReference type="PRINTS" id="PR00237">
    <property type="entry name" value="GPCRRHODOPSN"/>
</dbReference>
<keyword evidence="7 11" id="KW-0472">Membrane</keyword>
<dbReference type="PANTHER" id="PTHR48001">
    <property type="entry name" value="OLFACTORY RECEPTOR"/>
    <property type="match status" value="1"/>
</dbReference>
<comment type="function">
    <text evidence="1">Putative odorant or sperm cell receptor.</text>
</comment>
<evidence type="ECO:0000256" key="5">
    <source>
        <dbReference type="ARBA" id="ARBA00022989"/>
    </source>
</evidence>
<comment type="subcellular location">
    <subcellularLocation>
        <location evidence="2 11">Cell membrane</location>
        <topology evidence="2 11">Multi-pass membrane protein</topology>
    </subcellularLocation>
</comment>
<evidence type="ECO:0000256" key="6">
    <source>
        <dbReference type="ARBA" id="ARBA00023040"/>
    </source>
</evidence>
<keyword evidence="13" id="KW-1185">Reference proteome</keyword>
<dbReference type="AlphaFoldDB" id="A0A6P3QJD3"/>
<evidence type="ECO:0000256" key="3">
    <source>
        <dbReference type="ARBA" id="ARBA00022475"/>
    </source>
</evidence>
<protein>
    <recommendedName>
        <fullName evidence="11">Olfactory receptor</fullName>
    </recommendedName>
</protein>
<evidence type="ECO:0000313" key="13">
    <source>
        <dbReference type="Proteomes" id="UP000515202"/>
    </source>
</evidence>
<dbReference type="InterPro" id="IPR000725">
    <property type="entry name" value="Olfact_rcpt"/>
</dbReference>
<dbReference type="PROSITE" id="PS00237">
    <property type="entry name" value="G_PROTEIN_RECEP_F1_1"/>
    <property type="match status" value="1"/>
</dbReference>
<keyword evidence="11" id="KW-0716">Sensory transduction</keyword>
<feature type="transmembrane region" description="Helical" evidence="11">
    <location>
        <begin position="97"/>
        <end position="118"/>
    </location>
</feature>
<keyword evidence="8 10" id="KW-0675">Receptor</keyword>
<dbReference type="InterPro" id="IPR000276">
    <property type="entry name" value="GPCR_Rhodpsn"/>
</dbReference>
<sequence>MENWTWVSEFILLGLSEDPQQQKALFGLSCTLFLIGCLANLLTILAIVLNPHLHSSMYFFLSNLSLLDICFTSTTILKMLLNHLCGRTTVSTSVCLAQMYFLITFGATDSIFLSAMAYDRHLAICHLLHYTTIMSGLRCASLIVVPWISANLLSMIHTVLMTHLSFCTNRIPHFFCDLNALISCSDTQDNKMLVLVLGSPVILVPFVCIMASYTPITMAVLKVLSAQGKWKAFSTCGSHLCMVCLFYGTIIGVYFKPTSAHATQMDMAATVMYAIVAPMLNPFIYSLRNRDLKGVFRKLCQASLKKF</sequence>
<name>A0A6P3QJD3_PTEVA</name>
<organism evidence="13 14">
    <name type="scientific">Pteropus vampyrus</name>
    <name type="common">Large flying fox</name>
    <dbReference type="NCBI Taxonomy" id="132908"/>
    <lineage>
        <taxon>Eukaryota</taxon>
        <taxon>Metazoa</taxon>
        <taxon>Chordata</taxon>
        <taxon>Craniata</taxon>
        <taxon>Vertebrata</taxon>
        <taxon>Euteleostomi</taxon>
        <taxon>Mammalia</taxon>
        <taxon>Eutheria</taxon>
        <taxon>Laurasiatheria</taxon>
        <taxon>Chiroptera</taxon>
        <taxon>Yinpterochiroptera</taxon>
        <taxon>Pteropodoidea</taxon>
        <taxon>Pteropodidae</taxon>
        <taxon>Pteropodinae</taxon>
        <taxon>Pteropus</taxon>
    </lineage>
</organism>
<dbReference type="RefSeq" id="XP_011365230.1">
    <property type="nucleotide sequence ID" value="XM_011366928.1"/>
</dbReference>
<dbReference type="GO" id="GO:0004930">
    <property type="term" value="F:G protein-coupled receptor activity"/>
    <property type="evidence" value="ECO:0007669"/>
    <property type="project" value="UniProtKB-KW"/>
</dbReference>
<evidence type="ECO:0000256" key="1">
    <source>
        <dbReference type="ARBA" id="ARBA00003929"/>
    </source>
</evidence>
<gene>
    <name evidence="14" type="primary">LOC105296686</name>
</gene>
<dbReference type="GO" id="GO:0005886">
    <property type="term" value="C:plasma membrane"/>
    <property type="evidence" value="ECO:0007669"/>
    <property type="project" value="UniProtKB-SubCell"/>
</dbReference>
<evidence type="ECO:0000256" key="4">
    <source>
        <dbReference type="ARBA" id="ARBA00022692"/>
    </source>
</evidence>
<feature type="transmembrane region" description="Helical" evidence="11">
    <location>
        <begin position="24"/>
        <end position="49"/>
    </location>
</feature>
<feature type="transmembrane region" description="Helical" evidence="11">
    <location>
        <begin position="202"/>
        <end position="224"/>
    </location>
</feature>
<keyword evidence="9 10" id="KW-0807">Transducer</keyword>
<keyword evidence="11" id="KW-0552">Olfaction</keyword>
<dbReference type="FunFam" id="1.20.1070.10:FF:000015">
    <property type="entry name" value="Olfactory receptor"/>
    <property type="match status" value="1"/>
</dbReference>
<dbReference type="SUPFAM" id="SSF81321">
    <property type="entry name" value="Family A G protein-coupled receptor-like"/>
    <property type="match status" value="1"/>
</dbReference>